<protein>
    <submittedName>
        <fullName evidence="9">TolC family protein</fullName>
    </submittedName>
</protein>
<evidence type="ECO:0000256" key="3">
    <source>
        <dbReference type="ARBA" id="ARBA00022448"/>
    </source>
</evidence>
<comment type="subcellular location">
    <subcellularLocation>
        <location evidence="1">Cell outer membrane</location>
    </subcellularLocation>
</comment>
<keyword evidence="10" id="KW-1185">Reference proteome</keyword>
<keyword evidence="3" id="KW-0813">Transport</keyword>
<keyword evidence="5" id="KW-0812">Transmembrane</keyword>
<dbReference type="SUPFAM" id="SSF56954">
    <property type="entry name" value="Outer membrane efflux proteins (OEP)"/>
    <property type="match status" value="1"/>
</dbReference>
<dbReference type="Gene3D" id="1.20.1600.10">
    <property type="entry name" value="Outer membrane efflux proteins (OEP)"/>
    <property type="match status" value="1"/>
</dbReference>
<evidence type="ECO:0000256" key="4">
    <source>
        <dbReference type="ARBA" id="ARBA00022452"/>
    </source>
</evidence>
<evidence type="ECO:0000256" key="1">
    <source>
        <dbReference type="ARBA" id="ARBA00004442"/>
    </source>
</evidence>
<evidence type="ECO:0000313" key="9">
    <source>
        <dbReference type="EMBL" id="TNJ37458.1"/>
    </source>
</evidence>
<reference evidence="9 10" key="1">
    <citation type="submission" date="2019-05" db="EMBL/GenBank/DDBJ databases">
        <title>Draft Whole-Genome sequence of the green sulfur bacterium Prosthecochloris vibrioformis DSM 260.</title>
        <authorList>
            <person name="Meyer T.E."/>
            <person name="Kyndt J.A."/>
        </authorList>
    </citation>
    <scope>NUCLEOTIDE SEQUENCE [LARGE SCALE GENOMIC DNA]</scope>
    <source>
        <strain evidence="9 10">DSM 260</strain>
    </source>
</reference>
<dbReference type="AlphaFoldDB" id="A0A5C4S2Q6"/>
<dbReference type="GO" id="GO:1990281">
    <property type="term" value="C:efflux pump complex"/>
    <property type="evidence" value="ECO:0007669"/>
    <property type="project" value="TreeGrafter"/>
</dbReference>
<comment type="caution">
    <text evidence="9">The sequence shown here is derived from an EMBL/GenBank/DDBJ whole genome shotgun (WGS) entry which is preliminary data.</text>
</comment>
<keyword evidence="4" id="KW-1134">Transmembrane beta strand</keyword>
<dbReference type="InterPro" id="IPR003423">
    <property type="entry name" value="OMP_efflux"/>
</dbReference>
<keyword evidence="6" id="KW-0472">Membrane</keyword>
<organism evidence="9 10">
    <name type="scientific">Prosthecochloris vibrioformis</name>
    <name type="common">Chlorobium vibrioforme</name>
    <dbReference type="NCBI Taxonomy" id="1098"/>
    <lineage>
        <taxon>Bacteria</taxon>
        <taxon>Pseudomonadati</taxon>
        <taxon>Chlorobiota</taxon>
        <taxon>Chlorobiia</taxon>
        <taxon>Chlorobiales</taxon>
        <taxon>Chlorobiaceae</taxon>
        <taxon>Prosthecochloris</taxon>
    </lineage>
</organism>
<dbReference type="InterPro" id="IPR051906">
    <property type="entry name" value="TolC-like"/>
</dbReference>
<sequence>MAIAIERAASAENARNKLKLSGVEVLKSYGQFLPTVTTRATYTPVNVSRSYSAASEQTFRTDSETASLSVSAALNIFNGFGDYASLRQALEGREAGRMSLERALQTIAYDVTEAYYQVLLDRELLKIAEENLETSRNRLTLTRRQYEIGLKPVTEFYQQQADTAQAELEVIRAEQRLFGSRIGLQKRLRIDPGTEVLIASVTAEDILPASPAATEALVDVALSSRPDLAGAARSSKAAEWGVVLARSTRWPSLDLQFTASTDGVNFYRDYSGTAVYPPLREQLEDGIDYSLGLNMNWTLFDGFLTRYGVEQAKVAQLRTLLAERDLRDDVVLDVRLAAGSLKAAITQLATAEEGLKSALKAYASVMKKFELGAAGFIEAQNASASLVAARSEKTQAAYNVALQKSALDYATGRSPYQPKPSSGHVETE</sequence>
<name>A0A5C4S2Q6_PROVB</name>
<dbReference type="EMBL" id="VDCI01000002">
    <property type="protein sequence ID" value="TNJ37458.1"/>
    <property type="molecule type" value="Genomic_DNA"/>
</dbReference>
<feature type="coiled-coil region" evidence="8">
    <location>
        <begin position="125"/>
        <end position="174"/>
    </location>
</feature>
<comment type="similarity">
    <text evidence="2">Belongs to the outer membrane factor (OMF) (TC 1.B.17) family.</text>
</comment>
<evidence type="ECO:0000256" key="7">
    <source>
        <dbReference type="ARBA" id="ARBA00023237"/>
    </source>
</evidence>
<proteinExistence type="inferred from homology"/>
<evidence type="ECO:0000256" key="6">
    <source>
        <dbReference type="ARBA" id="ARBA00023136"/>
    </source>
</evidence>
<keyword evidence="7" id="KW-0998">Cell outer membrane</keyword>
<evidence type="ECO:0000256" key="2">
    <source>
        <dbReference type="ARBA" id="ARBA00007613"/>
    </source>
</evidence>
<keyword evidence="8" id="KW-0175">Coiled coil</keyword>
<dbReference type="GO" id="GO:0015562">
    <property type="term" value="F:efflux transmembrane transporter activity"/>
    <property type="evidence" value="ECO:0007669"/>
    <property type="project" value="InterPro"/>
</dbReference>
<gene>
    <name evidence="9" type="ORF">FGF68_03800</name>
</gene>
<dbReference type="PANTHER" id="PTHR30026">
    <property type="entry name" value="OUTER MEMBRANE PROTEIN TOLC"/>
    <property type="match status" value="1"/>
</dbReference>
<evidence type="ECO:0000256" key="8">
    <source>
        <dbReference type="SAM" id="Coils"/>
    </source>
</evidence>
<dbReference type="GO" id="GO:0015288">
    <property type="term" value="F:porin activity"/>
    <property type="evidence" value="ECO:0007669"/>
    <property type="project" value="TreeGrafter"/>
</dbReference>
<evidence type="ECO:0000313" key="10">
    <source>
        <dbReference type="Proteomes" id="UP000309544"/>
    </source>
</evidence>
<dbReference type="GO" id="GO:0009279">
    <property type="term" value="C:cell outer membrane"/>
    <property type="evidence" value="ECO:0007669"/>
    <property type="project" value="UniProtKB-SubCell"/>
</dbReference>
<dbReference type="Proteomes" id="UP000309544">
    <property type="component" value="Unassembled WGS sequence"/>
</dbReference>
<evidence type="ECO:0000256" key="5">
    <source>
        <dbReference type="ARBA" id="ARBA00022692"/>
    </source>
</evidence>
<accession>A0A5C4S2Q6</accession>
<dbReference type="Pfam" id="PF02321">
    <property type="entry name" value="OEP"/>
    <property type="match status" value="2"/>
</dbReference>
<dbReference type="PANTHER" id="PTHR30026:SF20">
    <property type="entry name" value="OUTER MEMBRANE PROTEIN TOLC"/>
    <property type="match status" value="1"/>
</dbReference>